<dbReference type="CDD" id="cd09272">
    <property type="entry name" value="RNase_HI_RT_Ty1"/>
    <property type="match status" value="1"/>
</dbReference>
<proteinExistence type="predicted"/>
<feature type="compositionally biased region" description="Polar residues" evidence="5">
    <location>
        <begin position="796"/>
        <end position="810"/>
    </location>
</feature>
<protein>
    <submittedName>
        <fullName evidence="7">Retrovirus-related Pol polyprotein from transposon TNT 1-94</fullName>
    </submittedName>
</protein>
<dbReference type="InterPro" id="IPR013103">
    <property type="entry name" value="RVT_2"/>
</dbReference>
<dbReference type="GO" id="GO:0046872">
    <property type="term" value="F:metal ion binding"/>
    <property type="evidence" value="ECO:0007669"/>
    <property type="project" value="UniProtKB-KW"/>
</dbReference>
<evidence type="ECO:0000313" key="8">
    <source>
        <dbReference type="Proteomes" id="UP000233837"/>
    </source>
</evidence>
<dbReference type="PANTHER" id="PTHR42648">
    <property type="entry name" value="TRANSPOSASE, PUTATIVE-RELATED"/>
    <property type="match status" value="1"/>
</dbReference>
<evidence type="ECO:0000256" key="3">
    <source>
        <dbReference type="ARBA" id="ARBA00022750"/>
    </source>
</evidence>
<reference evidence="7 8" key="1">
    <citation type="journal article" date="2016" name="Sci. Rep.">
        <title>The Dendrobium catenatum Lindl. genome sequence provides insights into polysaccharide synthase, floral development and adaptive evolution.</title>
        <authorList>
            <person name="Zhang G.Q."/>
            <person name="Xu Q."/>
            <person name="Bian C."/>
            <person name="Tsai W.C."/>
            <person name="Yeh C.M."/>
            <person name="Liu K.W."/>
            <person name="Yoshida K."/>
            <person name="Zhang L.S."/>
            <person name="Chang S.B."/>
            <person name="Chen F."/>
            <person name="Shi Y."/>
            <person name="Su Y.Y."/>
            <person name="Zhang Y.Q."/>
            <person name="Chen L.J."/>
            <person name="Yin Y."/>
            <person name="Lin M."/>
            <person name="Huang H."/>
            <person name="Deng H."/>
            <person name="Wang Z.W."/>
            <person name="Zhu S.L."/>
            <person name="Zhao X."/>
            <person name="Deng C."/>
            <person name="Niu S.C."/>
            <person name="Huang J."/>
            <person name="Wang M."/>
            <person name="Liu G.H."/>
            <person name="Yang H.J."/>
            <person name="Xiao X.J."/>
            <person name="Hsiao Y.Y."/>
            <person name="Wu W.L."/>
            <person name="Chen Y.Y."/>
            <person name="Mitsuda N."/>
            <person name="Ohme-Takagi M."/>
            <person name="Luo Y.B."/>
            <person name="Van de Peer Y."/>
            <person name="Liu Z.J."/>
        </authorList>
    </citation>
    <scope>NUCLEOTIDE SEQUENCE [LARGE SCALE GENOMIC DNA]</scope>
    <source>
        <tissue evidence="7">The whole plant</tissue>
    </source>
</reference>
<dbReference type="SUPFAM" id="SSF56672">
    <property type="entry name" value="DNA/RNA polymerases"/>
    <property type="match status" value="1"/>
</dbReference>
<gene>
    <name evidence="7" type="ORF">MA16_Dca003806</name>
</gene>
<dbReference type="InterPro" id="IPR057670">
    <property type="entry name" value="SH3_retrovirus"/>
</dbReference>
<evidence type="ECO:0000313" key="7">
    <source>
        <dbReference type="EMBL" id="PKU81790.1"/>
    </source>
</evidence>
<dbReference type="Proteomes" id="UP000233837">
    <property type="component" value="Unassembled WGS sequence"/>
</dbReference>
<dbReference type="Gene3D" id="3.30.420.10">
    <property type="entry name" value="Ribonuclease H-like superfamily/Ribonuclease H"/>
    <property type="match status" value="1"/>
</dbReference>
<dbReference type="InterPro" id="IPR043502">
    <property type="entry name" value="DNA/RNA_pol_sf"/>
</dbReference>
<dbReference type="GO" id="GO:0004190">
    <property type="term" value="F:aspartic-type endopeptidase activity"/>
    <property type="evidence" value="ECO:0007669"/>
    <property type="project" value="UniProtKB-KW"/>
</dbReference>
<dbReference type="GO" id="GO:0003676">
    <property type="term" value="F:nucleic acid binding"/>
    <property type="evidence" value="ECO:0007669"/>
    <property type="project" value="InterPro"/>
</dbReference>
<evidence type="ECO:0000256" key="5">
    <source>
        <dbReference type="SAM" id="MobiDB-lite"/>
    </source>
</evidence>
<feature type="region of interest" description="Disordered" evidence="5">
    <location>
        <begin position="240"/>
        <end position="270"/>
    </location>
</feature>
<dbReference type="EMBL" id="KZ502211">
    <property type="protein sequence ID" value="PKU81790.1"/>
    <property type="molecule type" value="Genomic_DNA"/>
</dbReference>
<reference evidence="7 8" key="2">
    <citation type="journal article" date="2017" name="Nature">
        <title>The Apostasia genome and the evolution of orchids.</title>
        <authorList>
            <person name="Zhang G.Q."/>
            <person name="Liu K.W."/>
            <person name="Li Z."/>
            <person name="Lohaus R."/>
            <person name="Hsiao Y.Y."/>
            <person name="Niu S.C."/>
            <person name="Wang J.Y."/>
            <person name="Lin Y.C."/>
            <person name="Xu Q."/>
            <person name="Chen L.J."/>
            <person name="Yoshida K."/>
            <person name="Fujiwara S."/>
            <person name="Wang Z.W."/>
            <person name="Zhang Y.Q."/>
            <person name="Mitsuda N."/>
            <person name="Wang M."/>
            <person name="Liu G.H."/>
            <person name="Pecoraro L."/>
            <person name="Huang H.X."/>
            <person name="Xiao X.J."/>
            <person name="Lin M."/>
            <person name="Wu X.Y."/>
            <person name="Wu W.L."/>
            <person name="Chen Y.Y."/>
            <person name="Chang S.B."/>
            <person name="Sakamoto S."/>
            <person name="Ohme-Takagi M."/>
            <person name="Yagi M."/>
            <person name="Zeng S.J."/>
            <person name="Shen C.Y."/>
            <person name="Yeh C.M."/>
            <person name="Luo Y.B."/>
            <person name="Tsai W.C."/>
            <person name="Van de Peer Y."/>
            <person name="Liu Z.J."/>
        </authorList>
    </citation>
    <scope>NUCLEOTIDE SEQUENCE [LARGE SCALE GENOMIC DNA]</scope>
    <source>
        <tissue evidence="7">The whole plant</tissue>
    </source>
</reference>
<dbReference type="Pfam" id="PF22936">
    <property type="entry name" value="Pol_BBD"/>
    <property type="match status" value="1"/>
</dbReference>
<dbReference type="Pfam" id="PF00665">
    <property type="entry name" value="rve"/>
    <property type="match status" value="1"/>
</dbReference>
<dbReference type="PANTHER" id="PTHR42648:SF26">
    <property type="entry name" value="INTEGRASE CATALYTIC DOMAIN-CONTAINING PROTEIN"/>
    <property type="match status" value="1"/>
</dbReference>
<sequence>MAYSASATSSSRTTTMIGDTSDKPLLYPALKFIISNLKCLVPHPLSMDNYPIWRNQILKLLKANGFESFLEAPPALITNQDSENLDSDSNKWILTDRNLAAAISSTISANVISYVMHLDSTHEIWSALQTRFQSANRSKVMQLKNELQNISMRNLSMQDYLMEIKKTVDLIISAGCNLDNEDIILHILNGLPPPYQSFKTAVRTLQTPLSLDNLYAMLISEEIHLRQDSQRFSIHTDNQAALYTNRGRSRRGRGPTSQASHNNSKPGSKSSIICQICTKRGHSADICWHRHNSKYVPPTANSQALMAASDITSTDWYLDSGASSHMTNNQDNMTQSSNYNGSDQVIVGDGRAIPIAHSGAGILPTPERKLQLSNLLHLPNISHNLISISNLVKDNNISISFDPNGYHVKDLQTHRVLLQGPCRAGLYPIKIKKSELSKTALNTSLRHSPNWHQRLGHPHQRILATISKQNPSLCIVDRNNICNSCNACKSHKLEFSRSINRKNSPLALLHSDVWGPSPVQSQQGFQYYLLILDDYSRYAWVFPFSYKTEVPQIFINFITFIEKYTKHQVQAVRTDGGTEFVNYKFQTFLTSKGIQHQRSCPYTPEQNGAAERKHRHIIDTTRTLLHTASMPLPYWPDAVLTAVYLINRMPTPTTNHTPPIQLMFDISPDYASLHTFGCECFPLLPTNSRHKLQPNSTSCVFLGYTDIYKGFKCLNLKTNRIIISRHVKFIDSSFPFATSNTKTTPQPHQYTPPSFLIPATTLHQHNSTSSTLPSPINIHINPPVEPVPNLPETHSHSSNTLPSPNLNTNRHPMTTRTQTGTLKPVNRLNLFNDVAQFHDPTSYAEANKLPEWRTAMATEFLALQKQNTWLLVPPPLNAQVLGCKWTFRTKLHSDGSIARHKARLVAQGNQQEYGIDYSETFSPVAKLPTIRVLFTIALYHNWKIHQLDVDNAFLHGNLHETVYMKQPKGFEDSTQPNHVCLLRKAIYGLKQASRQWYTTFCNHLITLGFSHSSADSSLLVLRQNNITMFLLLYVDDILLTGNDESAISDFLQKLNHTFALKHLGTANQFLGIRIQHDKDKYFLSQESYALSILQQANLVHCNAVANPSCTKLPTEFSPDSSFKTDHTFYRQITGALQYLIITRPDIAYAVNTISQHMHDPQPMHFYLLKRLLRYIKGSITFGIPISKTDLQLTTFSDADWASDPITRKSTSGYCTFLGSTLVSWTVKKQTTVSRSSTESEYRALAAATADAIWLKRLLADFFIQHAAPVDLYCDNTSAIALASNPVFHARTKHIEIDHRFVREHISNGNLRLLPIKTEDQTADILTKPLSTPRFKFFGWKAIWSKSHAYIYRYRELHCGRASDAPYWVFGYG</sequence>
<keyword evidence="8" id="KW-1185">Reference proteome</keyword>
<dbReference type="Pfam" id="PF13976">
    <property type="entry name" value="gag_pre-integrs"/>
    <property type="match status" value="1"/>
</dbReference>
<keyword evidence="2" id="KW-0479">Metal-binding</keyword>
<dbReference type="PROSITE" id="PS50994">
    <property type="entry name" value="INTEGRASE"/>
    <property type="match status" value="1"/>
</dbReference>
<keyword evidence="1" id="KW-0645">Protease</keyword>
<keyword evidence="4" id="KW-0378">Hydrolase</keyword>
<name>A0A2I0X1K7_9ASPA</name>
<accession>A0A2I0X1K7</accession>
<dbReference type="InterPro" id="IPR054722">
    <property type="entry name" value="PolX-like_BBD"/>
</dbReference>
<feature type="region of interest" description="Disordered" evidence="5">
    <location>
        <begin position="788"/>
        <end position="810"/>
    </location>
</feature>
<dbReference type="Pfam" id="PF07727">
    <property type="entry name" value="RVT_2"/>
    <property type="match status" value="1"/>
</dbReference>
<dbReference type="SUPFAM" id="SSF53098">
    <property type="entry name" value="Ribonuclease H-like"/>
    <property type="match status" value="1"/>
</dbReference>
<evidence type="ECO:0000256" key="4">
    <source>
        <dbReference type="ARBA" id="ARBA00022801"/>
    </source>
</evidence>
<evidence type="ECO:0000256" key="1">
    <source>
        <dbReference type="ARBA" id="ARBA00022670"/>
    </source>
</evidence>
<dbReference type="GO" id="GO:0006508">
    <property type="term" value="P:proteolysis"/>
    <property type="evidence" value="ECO:0007669"/>
    <property type="project" value="UniProtKB-KW"/>
</dbReference>
<evidence type="ECO:0000259" key="6">
    <source>
        <dbReference type="PROSITE" id="PS50994"/>
    </source>
</evidence>
<organism evidence="7 8">
    <name type="scientific">Dendrobium catenatum</name>
    <dbReference type="NCBI Taxonomy" id="906689"/>
    <lineage>
        <taxon>Eukaryota</taxon>
        <taxon>Viridiplantae</taxon>
        <taxon>Streptophyta</taxon>
        <taxon>Embryophyta</taxon>
        <taxon>Tracheophyta</taxon>
        <taxon>Spermatophyta</taxon>
        <taxon>Magnoliopsida</taxon>
        <taxon>Liliopsida</taxon>
        <taxon>Asparagales</taxon>
        <taxon>Orchidaceae</taxon>
        <taxon>Epidendroideae</taxon>
        <taxon>Malaxideae</taxon>
        <taxon>Dendrobiinae</taxon>
        <taxon>Dendrobium</taxon>
    </lineage>
</organism>
<dbReference type="InterPro" id="IPR039537">
    <property type="entry name" value="Retrotran_Ty1/copia-like"/>
</dbReference>
<dbReference type="Pfam" id="PF14223">
    <property type="entry name" value="Retrotran_gag_2"/>
    <property type="match status" value="1"/>
</dbReference>
<feature type="compositionally biased region" description="Polar residues" evidence="5">
    <location>
        <begin position="255"/>
        <end position="270"/>
    </location>
</feature>
<dbReference type="InterPro" id="IPR036397">
    <property type="entry name" value="RNaseH_sf"/>
</dbReference>
<dbReference type="Pfam" id="PF25597">
    <property type="entry name" value="SH3_retrovirus"/>
    <property type="match status" value="1"/>
</dbReference>
<dbReference type="InterPro" id="IPR001584">
    <property type="entry name" value="Integrase_cat-core"/>
</dbReference>
<dbReference type="GO" id="GO:0015074">
    <property type="term" value="P:DNA integration"/>
    <property type="evidence" value="ECO:0007669"/>
    <property type="project" value="InterPro"/>
</dbReference>
<feature type="domain" description="Integrase catalytic" evidence="6">
    <location>
        <begin position="501"/>
        <end position="667"/>
    </location>
</feature>
<keyword evidence="3" id="KW-0064">Aspartyl protease</keyword>
<dbReference type="InterPro" id="IPR025724">
    <property type="entry name" value="GAG-pre-integrase_dom"/>
</dbReference>
<dbReference type="InterPro" id="IPR012337">
    <property type="entry name" value="RNaseH-like_sf"/>
</dbReference>
<evidence type="ECO:0000256" key="2">
    <source>
        <dbReference type="ARBA" id="ARBA00022723"/>
    </source>
</evidence>